<dbReference type="eggNOG" id="COG1041">
    <property type="taxonomic scope" value="Bacteria"/>
</dbReference>
<dbReference type="InterPro" id="IPR029063">
    <property type="entry name" value="SAM-dependent_MTases_sf"/>
</dbReference>
<dbReference type="Gene3D" id="3.40.50.150">
    <property type="entry name" value="Vaccinia Virus protein VP39"/>
    <property type="match status" value="1"/>
</dbReference>
<evidence type="ECO:0000313" key="2">
    <source>
        <dbReference type="EMBL" id="EFW03849.1"/>
    </source>
</evidence>
<dbReference type="GO" id="GO:0016423">
    <property type="term" value="F:tRNA (guanine) methyltransferase activity"/>
    <property type="evidence" value="ECO:0007669"/>
    <property type="project" value="TreeGrafter"/>
</dbReference>
<evidence type="ECO:0000313" key="3">
    <source>
        <dbReference type="Proteomes" id="UP000003157"/>
    </source>
</evidence>
<dbReference type="CDD" id="cd02440">
    <property type="entry name" value="AdoMet_MTases"/>
    <property type="match status" value="1"/>
</dbReference>
<accession>E7GE46</accession>
<dbReference type="Proteomes" id="UP000003157">
    <property type="component" value="Unassembled WGS sequence"/>
</dbReference>
<dbReference type="InterPro" id="IPR000241">
    <property type="entry name" value="RlmKL-like_Mtase"/>
</dbReference>
<dbReference type="PANTHER" id="PTHR14911">
    <property type="entry name" value="THUMP DOMAIN-CONTAINING"/>
    <property type="match status" value="1"/>
</dbReference>
<evidence type="ECO:0000259" key="1">
    <source>
        <dbReference type="Pfam" id="PF01170"/>
    </source>
</evidence>
<keyword evidence="3" id="KW-1185">Reference proteome</keyword>
<dbReference type="SUPFAM" id="SSF53335">
    <property type="entry name" value="S-adenosyl-L-methionine-dependent methyltransferases"/>
    <property type="match status" value="1"/>
</dbReference>
<dbReference type="STRING" id="100884.GCA_000269565_02507"/>
<dbReference type="OrthoDB" id="9791556at2"/>
<name>E7GE46_9FIRM</name>
<reference evidence="2 3" key="1">
    <citation type="submission" date="2010-12" db="EMBL/GenBank/DDBJ databases">
        <title>The Genome Sequence of Coprobacillus sp. strain 29_1.</title>
        <authorList>
            <consortium name="The Broad Institute Genome Sequencing Platform"/>
            <person name="Earl A."/>
            <person name="Ward D."/>
            <person name="Feldgarden M."/>
            <person name="Gevers D."/>
            <person name="Daigneault M."/>
            <person name="Sibley C.D."/>
            <person name="White A."/>
            <person name="Strauss J."/>
            <person name="Allen-Vercoe E."/>
            <person name="Young S.K."/>
            <person name="Zeng Q."/>
            <person name="Gargeya S."/>
            <person name="Fitzgerald M."/>
            <person name="Haas B."/>
            <person name="Abouelleil A."/>
            <person name="Alvarado L."/>
            <person name="Arachchi H.M."/>
            <person name="Berlin A."/>
            <person name="Brown A."/>
            <person name="Chapman S.B."/>
            <person name="Chen Z."/>
            <person name="Dunbar C."/>
            <person name="Freedman E."/>
            <person name="Gearin G."/>
            <person name="Gellesch M."/>
            <person name="Goldberg J."/>
            <person name="Griggs A."/>
            <person name="Gujja S."/>
            <person name="Heilman E."/>
            <person name="Heiman D."/>
            <person name="Howarth C."/>
            <person name="Larson L."/>
            <person name="Lui A."/>
            <person name="MacDonald P.J.P."/>
            <person name="Mehta T."/>
            <person name="Montmayeur A."/>
            <person name="Murphy C."/>
            <person name="Neiman D."/>
            <person name="Pearson M."/>
            <person name="Priest M."/>
            <person name="Roberts A."/>
            <person name="Saif S."/>
            <person name="Shea T."/>
            <person name="Shenoy N."/>
            <person name="Sisk P."/>
            <person name="Stolte C."/>
            <person name="Sykes S."/>
            <person name="White J."/>
            <person name="Yandava C."/>
            <person name="Nusbaum C."/>
            <person name="Birren B."/>
        </authorList>
    </citation>
    <scope>NUCLEOTIDE SEQUENCE [LARGE SCALE GENOMIC DNA]</scope>
    <source>
        <strain evidence="2 3">29_1</strain>
    </source>
</reference>
<dbReference type="PANTHER" id="PTHR14911:SF13">
    <property type="entry name" value="TRNA (GUANINE(6)-N2)-METHYLTRANSFERASE THUMP3"/>
    <property type="match status" value="1"/>
</dbReference>
<dbReference type="HOGENOM" id="CLU_085279_0_0_9"/>
<comment type="caution">
    <text evidence="2">The sequence shown here is derived from an EMBL/GenBank/DDBJ whole genome shotgun (WGS) entry which is preliminary data.</text>
</comment>
<dbReference type="EMBL" id="ADKX01000043">
    <property type="protein sequence ID" value="EFW03849.1"/>
    <property type="molecule type" value="Genomic_DNA"/>
</dbReference>
<feature type="domain" description="Ribosomal RNA large subunit methyltransferase K/L-like methyltransferase" evidence="1">
    <location>
        <begin position="173"/>
        <end position="265"/>
    </location>
</feature>
<protein>
    <recommendedName>
        <fullName evidence="1">Ribosomal RNA large subunit methyltransferase K/L-like methyltransferase domain-containing protein</fullName>
    </recommendedName>
</protein>
<gene>
    <name evidence="2" type="ORF">HMPREF9488_03039</name>
</gene>
<sequence>MYTIKSKHNKNVRNGKRKNMYKYLYIYNYSPHEQQLCEMEFRRLFKENMTSKYYLSNTYFDYTRSVFIKGRLNIMYSSDNFDKIVEFIEESQMCYYEFKVIYLKNDITHVDYQESLEKCRQIAHPIDGSVNMQEPKVIFAITKLHNQWYFGTYDDELVWSHCYEKPHSYSHSLNIRDARTLVNIAVGQETSLKLIDPCCGVGTVVLEALSMGIDIEGYDINREVSYQARCNLEHFGYDPSVIQRKDMRIIEKQYDVVIMDIPYGVYSPFSYEQQLDLLKGAFSLAPSLLLVSHIPMNKELETLGYEILDCATIIKGSFQRYMTLCWKK</sequence>
<dbReference type="Pfam" id="PF01170">
    <property type="entry name" value="UPF0020"/>
    <property type="match status" value="1"/>
</dbReference>
<proteinExistence type="predicted"/>
<dbReference type="AlphaFoldDB" id="E7GE46"/>
<dbReference type="GO" id="GO:0030488">
    <property type="term" value="P:tRNA methylation"/>
    <property type="evidence" value="ECO:0007669"/>
    <property type="project" value="TreeGrafter"/>
</dbReference>
<organism evidence="2 3">
    <name type="scientific">Coprobacillus cateniformis</name>
    <dbReference type="NCBI Taxonomy" id="100884"/>
    <lineage>
        <taxon>Bacteria</taxon>
        <taxon>Bacillati</taxon>
        <taxon>Bacillota</taxon>
        <taxon>Erysipelotrichia</taxon>
        <taxon>Erysipelotrichales</taxon>
        <taxon>Coprobacillaceae</taxon>
        <taxon>Coprobacillus</taxon>
    </lineage>
</organism>